<comment type="caution">
    <text evidence="1">The sequence shown here is derived from an EMBL/GenBank/DDBJ whole genome shotgun (WGS) entry which is preliminary data.</text>
</comment>
<protein>
    <submittedName>
        <fullName evidence="1">PorT family protein</fullName>
    </submittedName>
</protein>
<feature type="non-terminal residue" evidence="1">
    <location>
        <position position="1"/>
    </location>
</feature>
<reference evidence="1" key="1">
    <citation type="submission" date="2023-03" db="EMBL/GenBank/DDBJ databases">
        <title>DFI Biobank Strains.</title>
        <authorList>
            <person name="Mostad J."/>
            <person name="Paddock L."/>
            <person name="Medina S."/>
            <person name="Waligurski E."/>
            <person name="Barat B."/>
            <person name="Smith R."/>
            <person name="Burgo V."/>
            <person name="Metcalfe C."/>
            <person name="Woodson C."/>
            <person name="Sundararajan A."/>
            <person name="Ramaswamy R."/>
            <person name="Lin H."/>
            <person name="Pamer E.G."/>
        </authorList>
    </citation>
    <scope>NUCLEOTIDE SEQUENCE</scope>
    <source>
        <strain evidence="1">DFI.9.5</strain>
    </source>
</reference>
<sequence length="73" mass="8580">LLVKPFDCYVEVGLGCDFYLPYFKLIPELKFCFGLANLIKKDRKDLTDQSLLKFTQSVDKITSRMIVLTFYFE</sequence>
<dbReference type="EMBL" id="JARFID010001144">
    <property type="protein sequence ID" value="MDE8698385.1"/>
    <property type="molecule type" value="Genomic_DNA"/>
</dbReference>
<name>A0AAX4Y326_9BACE</name>
<dbReference type="Proteomes" id="UP001221924">
    <property type="component" value="Unassembled WGS sequence"/>
</dbReference>
<evidence type="ECO:0000313" key="1">
    <source>
        <dbReference type="EMBL" id="MDE8698385.1"/>
    </source>
</evidence>
<dbReference type="AlphaFoldDB" id="A0AAX4Y326"/>
<evidence type="ECO:0000313" key="2">
    <source>
        <dbReference type="Proteomes" id="UP001221924"/>
    </source>
</evidence>
<gene>
    <name evidence="1" type="ORF">PZH42_31260</name>
</gene>
<accession>A0AAX4Y326</accession>
<organism evidence="1 2">
    <name type="scientific">Bacteroides cellulosilyticus</name>
    <dbReference type="NCBI Taxonomy" id="246787"/>
    <lineage>
        <taxon>Bacteria</taxon>
        <taxon>Pseudomonadati</taxon>
        <taxon>Bacteroidota</taxon>
        <taxon>Bacteroidia</taxon>
        <taxon>Bacteroidales</taxon>
        <taxon>Bacteroidaceae</taxon>
        <taxon>Bacteroides</taxon>
    </lineage>
</organism>
<proteinExistence type="predicted"/>